<dbReference type="EMBL" id="JACXIZ010000001">
    <property type="protein sequence ID" value="MBD2843577.1"/>
    <property type="molecule type" value="Genomic_DNA"/>
</dbReference>
<sequence length="119" mass="13431">MEDVSDDEKVESIRAFQSTIRKLETARAQMTRKGVSLTLIEKRLSALSIGLAILENVWHQKPHPYLQAELSTARQVLDGLLPSIKSSYDKAKAGSPQSTLLKRRIQSLEWAIRAMDEQL</sequence>
<dbReference type="RefSeq" id="WP_190913522.1">
    <property type="nucleotide sequence ID" value="NZ_JACXIZ010000001.1"/>
</dbReference>
<name>A0A927BNY5_9BACL</name>
<accession>A0A927BNY5</accession>
<organism evidence="1 2">
    <name type="scientific">Paenibacillus sabuli</name>
    <dbReference type="NCBI Taxonomy" id="2772509"/>
    <lineage>
        <taxon>Bacteria</taxon>
        <taxon>Bacillati</taxon>
        <taxon>Bacillota</taxon>
        <taxon>Bacilli</taxon>
        <taxon>Bacillales</taxon>
        <taxon>Paenibacillaceae</taxon>
        <taxon>Paenibacillus</taxon>
    </lineage>
</organism>
<reference evidence="1" key="1">
    <citation type="submission" date="2020-09" db="EMBL/GenBank/DDBJ databases">
        <title>A novel bacterium of genus Paenibacillus, isolated from South China Sea.</title>
        <authorList>
            <person name="Huang H."/>
            <person name="Mo K."/>
            <person name="Hu Y."/>
        </authorList>
    </citation>
    <scope>NUCLEOTIDE SEQUENCE</scope>
    <source>
        <strain evidence="1">IB182496</strain>
    </source>
</reference>
<evidence type="ECO:0000313" key="1">
    <source>
        <dbReference type="EMBL" id="MBD2843577.1"/>
    </source>
</evidence>
<proteinExistence type="predicted"/>
<evidence type="ECO:0000313" key="2">
    <source>
        <dbReference type="Proteomes" id="UP000621560"/>
    </source>
</evidence>
<comment type="caution">
    <text evidence="1">The sequence shown here is derived from an EMBL/GenBank/DDBJ whole genome shotgun (WGS) entry which is preliminary data.</text>
</comment>
<protein>
    <submittedName>
        <fullName evidence="1">Uncharacterized protein</fullName>
    </submittedName>
</protein>
<gene>
    <name evidence="1" type="ORF">IDH44_00110</name>
</gene>
<dbReference type="AlphaFoldDB" id="A0A927BNY5"/>
<keyword evidence="2" id="KW-1185">Reference proteome</keyword>
<dbReference type="Proteomes" id="UP000621560">
    <property type="component" value="Unassembled WGS sequence"/>
</dbReference>